<dbReference type="Pfam" id="PF17892">
    <property type="entry name" value="Cadherin_5"/>
    <property type="match status" value="6"/>
</dbReference>
<sequence length="2247" mass="235011">MGYRYRTRDIGSAIDSGKSVFSAGLEWITPSNATNQLACAEGFNSLVGVVTGKVLSNPGGAANPAAEKALEEIWGQGKGGVMKPGEGICKMLYPKDDPTIQELRKAGLISELELPGEFGDQYVVLDIPAEIVAYGLVGAEAENRVRNGEMTAEEAYAILGPQRDTVPESAFGLLPHEGATEFDFIEGTEVASLPHLDTAPTPDDITSHSDSSDSSPAQLQDVLGSVQSLQSLMQAIESGDTKAIALASAAMLSSLDSVSGGKILPDGIPGALNALTAGMNLLNAIQDGDGLGIAASSLNLGSQAAAMYANVLKQQGIVAFQAESGSAASLLDTATTVGQVAGALAFVASVVTLLKAIEDGNGVQTAGAALSAIAAGMAVAGYTAYCPPVAFAAIAVTMIGSAVFAEDLPTLEGEATAVWNPDGSIHVLKTTDAEDGGATPANILKSLVDALQVSLAQLVDANGNPLYAIIPQRLPTIGFIFDPDGARLNDNGGQLYLKWIDDNGQEQRRYYDGAGLRYDTSQATIAQQFMQQAFAAIVPAWEAESVLAHMRESGVVTAPVTGSIEENRSRAGQQLHSPDWHEAKADAGMPEADADGIHQHFTALTVDLKPELPAGVNPGRIGRNVDLDGYIEQTDWVKANQGILSIDVNGDGRIGQNEILTNDPDASAAHARNSLQWLDVNHDGKLDASDPAFAALGIWLDVNRNGQTDQGEFASFLDRGIASLDFTGTPPVLRAADGSVMTVTEHHLTADVRGDAYQAAFVDTDGDGQLDAFAGMLHAKEGGEMILNAVVTHDYAGEAGHTHGGVALENASAEMQVAEGDSRIKTASDKQHEQTLAEDAIVAGDDRVADDEGTTPVGQTTATRVEQDDSRLTSKDDPNPGRPAQRTDTVRLADGRVTSAPPASPTDAFAAIREQWIKSSDSLFAGAGALLGVAAGAVAGVANAADGGGQPDAPAPAIDTTGNNTISHLPAELATTADSPGQLQPTMAQPPFVQVPVNSLPLATPPVGSEATLGSPVEITLDLVGSVPPAGVNYDAASDDTILTTTPDRVVAGPNGEDIQIIAPDVADEQVAGIEDTRYAIDAAVLLANDTSRNVLTQPLRLINVYGGENGTVTLTLLPDGSQRIVFTPDPDYWGPARFRYTVEDEYGLQATGRVYLDIAPVNDAPVTAGETAAFDEDTGLLFTSAQLLANDFDVDTPTIGDVLSILRVSDATHGLVALDAHGNVRFLPDQDYFGPASFVYWVSDGNGGLTPATVNLEIRPVNDVPVVAGESVTTDEDTVLLIEQATLLANDWDVDSPHSDLTVFSVRNGQHGTVELTPEGQIRFAPEQDFFGTATFFYTVYDGAGGYTEAMATVDLAPVNDAPIVTGEDFRGNEDEVAAFTAASLLANDRDVDDAQATLTLVAVGNALHGEVRLNADGTVAFIPEADYFGAASFEYTVSDPHGAITTGRVDIDLAPVNDAPRLRDDVIASNEDTTLTIDAAALLANDRDVDNPPEALSITRVNGATHGTVSLNPDGTIRFVPDANFFGDASFTYEVSDGVGGVSTATATIHVAPVNDAPIANDNIVDGRRGVAITLTTAALLADDFDIDNPHGDLRIVGVSGAEHGTVRLNADGSVTFLPEPGFGGYPGAQGHFTYTISDGVGGFATATTTINLEKINTTPVAVDDGFSGYENTPFVINAAQFLANDADPDGDALAVTQVANAQHGTVEIQADGQIRFTPDHDFYGQASFQYLVSDSYGGQTWATAFLHVEHVNKAPIIEAVEYGRAIFGYYDGPPVVVGQAGPGAGAGSAGQYVYSDGPVFQPVYDEALALSLALQGQLFDAGRQPYTPSHYQNGMLRPLALDQMDGDYFFAGAGYESDRVLVHANDPRREMGRIIAYDPDGDTAAIVISIVQAPQHGYAYANTYRETEHGFEHSGELVSRYGNWQYESHAGDPYTGADAFTIRITDAQGASMDVVINATHKGTNASGGYTPLVMDLNGNGVELLAADQSNVKADVNHDGQAEQIGWAAATDGVLGFDADSDGKITVEETRLTSFAPGTKTDLEALATFDTNGDGRISKEDAAWSQFKVVQDVNGNGEFSEAEHKTMDDAGIASIALQRQGEAHLDHGNVVFGTVEVTHTDGSKSVAADVMFAGKDVPLPGFALYLEEVQQGIAPTEPTDDAVFAADAVAQLLATAETPSSACPYPPHSAEAVQWSCLQWNKLLTTADGSQAPGGFVPPREDTLADMMDRAAQASAVDLGMGQPS</sequence>
<reference evidence="4" key="1">
    <citation type="submission" date="2016-09" db="EMBL/GenBank/DDBJ databases">
        <authorList>
            <person name="Capua I."/>
            <person name="De Benedictis P."/>
            <person name="Joannis T."/>
            <person name="Lombin L.H."/>
            <person name="Cattoli G."/>
        </authorList>
    </citation>
    <scope>NUCLEOTIDE SEQUENCE</scope>
    <source>
        <strain evidence="4">B9</strain>
    </source>
</reference>
<dbReference type="InterPro" id="IPR041690">
    <property type="entry name" value="Cadherin_5"/>
</dbReference>
<dbReference type="SUPFAM" id="SSF47473">
    <property type="entry name" value="EF-hand"/>
    <property type="match status" value="1"/>
</dbReference>
<dbReference type="PANTHER" id="PTHR39431:SF1">
    <property type="entry name" value="FRPA_C-RELATED PROTEIN"/>
    <property type="match status" value="1"/>
</dbReference>
<feature type="domain" description="Cadherin-like" evidence="3">
    <location>
        <begin position="1162"/>
        <end position="1259"/>
    </location>
</feature>
<evidence type="ECO:0000313" key="4">
    <source>
        <dbReference type="EMBL" id="SCU97051.1"/>
    </source>
</evidence>
<feature type="region of interest" description="Disordered" evidence="1">
    <location>
        <begin position="194"/>
        <end position="217"/>
    </location>
</feature>
<feature type="domain" description="Cadherin-like" evidence="3">
    <location>
        <begin position="1659"/>
        <end position="1751"/>
    </location>
</feature>
<dbReference type="InterPro" id="IPR011992">
    <property type="entry name" value="EF-hand-dom_pair"/>
</dbReference>
<dbReference type="Pfam" id="PF13202">
    <property type="entry name" value="EF-hand_5"/>
    <property type="match status" value="2"/>
</dbReference>
<feature type="region of interest" description="Disordered" evidence="1">
    <location>
        <begin position="843"/>
        <end position="906"/>
    </location>
</feature>
<dbReference type="InterPro" id="IPR002048">
    <property type="entry name" value="EF_hand_dom"/>
</dbReference>
<feature type="domain" description="Cadherin-like" evidence="3">
    <location>
        <begin position="1458"/>
        <end position="1553"/>
    </location>
</feature>
<name>A0A1K0IQ48_CUPNE</name>
<accession>A0A1K0IQ48</accession>
<dbReference type="GO" id="GO:0005509">
    <property type="term" value="F:calcium ion binding"/>
    <property type="evidence" value="ECO:0007669"/>
    <property type="project" value="InterPro"/>
</dbReference>
<feature type="compositionally biased region" description="Basic and acidic residues" evidence="1">
    <location>
        <begin position="865"/>
        <end position="879"/>
    </location>
</feature>
<feature type="domain" description="Cadherin-like" evidence="3">
    <location>
        <begin position="1556"/>
        <end position="1655"/>
    </location>
</feature>
<feature type="domain" description="Cadherin-like" evidence="3">
    <location>
        <begin position="1360"/>
        <end position="1455"/>
    </location>
</feature>
<dbReference type="NCBIfam" id="NF012211">
    <property type="entry name" value="tand_rpt_95"/>
    <property type="match status" value="7"/>
</dbReference>
<dbReference type="PANTHER" id="PTHR39431">
    <property type="entry name" value="FRPA/C-RELATED PROTEIN"/>
    <property type="match status" value="1"/>
</dbReference>
<feature type="domain" description="EF-hand" evidence="2">
    <location>
        <begin position="2019"/>
        <end position="2032"/>
    </location>
</feature>
<evidence type="ECO:0000256" key="1">
    <source>
        <dbReference type="SAM" id="MobiDB-lite"/>
    </source>
</evidence>
<feature type="domain" description="Cadherin-like" evidence="3">
    <location>
        <begin position="1262"/>
        <end position="1357"/>
    </location>
</feature>
<gene>
    <name evidence="4" type="primary">rtxA</name>
    <name evidence="4" type="ORF">CNECB9_5410013</name>
</gene>
<dbReference type="EMBL" id="FMSH01000492">
    <property type="protein sequence ID" value="SCU97051.1"/>
    <property type="molecule type" value="Genomic_DNA"/>
</dbReference>
<dbReference type="Gene3D" id="1.10.238.10">
    <property type="entry name" value="EF-hand"/>
    <property type="match status" value="1"/>
</dbReference>
<organism evidence="4">
    <name type="scientific">Cupriavidus necator</name>
    <name type="common">Alcaligenes eutrophus</name>
    <name type="synonym">Ralstonia eutropha</name>
    <dbReference type="NCBI Taxonomy" id="106590"/>
    <lineage>
        <taxon>Bacteria</taxon>
        <taxon>Pseudomonadati</taxon>
        <taxon>Pseudomonadota</taxon>
        <taxon>Betaproteobacteria</taxon>
        <taxon>Burkholderiales</taxon>
        <taxon>Burkholderiaceae</taxon>
        <taxon>Cupriavidus</taxon>
    </lineage>
</organism>
<dbReference type="InterPro" id="IPR028994">
    <property type="entry name" value="Integrin_alpha_N"/>
</dbReference>
<dbReference type="Pfam" id="PF17963">
    <property type="entry name" value="Big_9"/>
    <property type="match status" value="1"/>
</dbReference>
<feature type="domain" description="EF-hand" evidence="2">
    <location>
        <begin position="2048"/>
        <end position="2062"/>
    </location>
</feature>
<protein>
    <submittedName>
        <fullName evidence="4">RTX toxin exported protein</fullName>
    </submittedName>
</protein>
<dbReference type="Gene3D" id="2.60.40.3440">
    <property type="match status" value="6"/>
</dbReference>
<proteinExistence type="predicted"/>
<evidence type="ECO:0000259" key="3">
    <source>
        <dbReference type="Pfam" id="PF17892"/>
    </source>
</evidence>
<dbReference type="SUPFAM" id="SSF69318">
    <property type="entry name" value="Integrin alpha N-terminal domain"/>
    <property type="match status" value="1"/>
</dbReference>
<evidence type="ECO:0000259" key="2">
    <source>
        <dbReference type="Pfam" id="PF13202"/>
    </source>
</evidence>
<dbReference type="Gene3D" id="2.60.40.2810">
    <property type="match status" value="1"/>
</dbReference>